<feature type="region of interest" description="Disordered" evidence="1">
    <location>
        <begin position="220"/>
        <end position="254"/>
    </location>
</feature>
<keyword evidence="3" id="KW-1185">Reference proteome</keyword>
<reference evidence="2" key="2">
    <citation type="submission" date="2022-01" db="EMBL/GenBank/DDBJ databases">
        <authorList>
            <person name="Yamashiro T."/>
            <person name="Shiraishi A."/>
            <person name="Satake H."/>
            <person name="Nakayama K."/>
        </authorList>
    </citation>
    <scope>NUCLEOTIDE SEQUENCE</scope>
</reference>
<reference evidence="2" key="1">
    <citation type="journal article" date="2022" name="Int. J. Mol. Sci.">
        <title>Draft Genome of Tanacetum Coccineum: Genomic Comparison of Closely Related Tanacetum-Family Plants.</title>
        <authorList>
            <person name="Yamashiro T."/>
            <person name="Shiraishi A."/>
            <person name="Nakayama K."/>
            <person name="Satake H."/>
        </authorList>
    </citation>
    <scope>NUCLEOTIDE SEQUENCE</scope>
</reference>
<dbReference type="Proteomes" id="UP001151760">
    <property type="component" value="Unassembled WGS sequence"/>
</dbReference>
<accession>A0ABQ5B8C8</accession>
<sequence length="269" mass="31063">MLQHPIREQLPSVPLFRKSKVTIRICYEIQIRNGIMVDTKRCQSGYTMDTKALGKKIWMLNQKANPHVRAIESFCVMLWRQFLGYCSFLEYESVVAPILGYGDLIQVTEARILDKTLHAIQRSEGIEHQTSTPEHLKQNGNRSSSYLLMDRQHITSSMTGENLQLKHSFTSLVALCYLTRAGRKLGKMKEKGDPWCPVWIFYSKNDVLFTKQFGAAPQRQEMSVENVASWPRSQDKRRPDYDNSGPPWFAPKTNVVPYSRKDRFVQSKG</sequence>
<comment type="caution">
    <text evidence="2">The sequence shown here is derived from an EMBL/GenBank/DDBJ whole genome shotgun (WGS) entry which is preliminary data.</text>
</comment>
<dbReference type="EMBL" id="BQNB010012937">
    <property type="protein sequence ID" value="GJT09798.1"/>
    <property type="molecule type" value="Genomic_DNA"/>
</dbReference>
<evidence type="ECO:0000256" key="1">
    <source>
        <dbReference type="SAM" id="MobiDB-lite"/>
    </source>
</evidence>
<evidence type="ECO:0000313" key="3">
    <source>
        <dbReference type="Proteomes" id="UP001151760"/>
    </source>
</evidence>
<gene>
    <name evidence="2" type="ORF">Tco_0856840</name>
</gene>
<proteinExistence type="predicted"/>
<protein>
    <submittedName>
        <fullName evidence="2">Uncharacterized protein</fullName>
    </submittedName>
</protein>
<name>A0ABQ5B8C8_9ASTR</name>
<evidence type="ECO:0000313" key="2">
    <source>
        <dbReference type="EMBL" id="GJT09798.1"/>
    </source>
</evidence>
<organism evidence="2 3">
    <name type="scientific">Tanacetum coccineum</name>
    <dbReference type="NCBI Taxonomy" id="301880"/>
    <lineage>
        <taxon>Eukaryota</taxon>
        <taxon>Viridiplantae</taxon>
        <taxon>Streptophyta</taxon>
        <taxon>Embryophyta</taxon>
        <taxon>Tracheophyta</taxon>
        <taxon>Spermatophyta</taxon>
        <taxon>Magnoliopsida</taxon>
        <taxon>eudicotyledons</taxon>
        <taxon>Gunneridae</taxon>
        <taxon>Pentapetalae</taxon>
        <taxon>asterids</taxon>
        <taxon>campanulids</taxon>
        <taxon>Asterales</taxon>
        <taxon>Asteraceae</taxon>
        <taxon>Asteroideae</taxon>
        <taxon>Anthemideae</taxon>
        <taxon>Anthemidinae</taxon>
        <taxon>Tanacetum</taxon>
    </lineage>
</organism>